<evidence type="ECO:0000256" key="1">
    <source>
        <dbReference type="SAM" id="Coils"/>
    </source>
</evidence>
<accession>A0A3M7PVY1</accession>
<name>A0A3M7PVY1_BRAPC</name>
<feature type="coiled-coil region" evidence="1">
    <location>
        <begin position="47"/>
        <end position="81"/>
    </location>
</feature>
<protein>
    <submittedName>
        <fullName evidence="2">Coiled-coil domain-containing protein</fullName>
    </submittedName>
</protein>
<dbReference type="OrthoDB" id="287623at2759"/>
<organism evidence="2 3">
    <name type="scientific">Brachionus plicatilis</name>
    <name type="common">Marine rotifer</name>
    <name type="synonym">Brachionus muelleri</name>
    <dbReference type="NCBI Taxonomy" id="10195"/>
    <lineage>
        <taxon>Eukaryota</taxon>
        <taxon>Metazoa</taxon>
        <taxon>Spiralia</taxon>
        <taxon>Gnathifera</taxon>
        <taxon>Rotifera</taxon>
        <taxon>Eurotatoria</taxon>
        <taxon>Monogononta</taxon>
        <taxon>Pseudotrocha</taxon>
        <taxon>Ploima</taxon>
        <taxon>Brachionidae</taxon>
        <taxon>Brachionus</taxon>
    </lineage>
</organism>
<reference evidence="2 3" key="1">
    <citation type="journal article" date="2018" name="Sci. Rep.">
        <title>Genomic signatures of local adaptation to the degree of environmental predictability in rotifers.</title>
        <authorList>
            <person name="Franch-Gras L."/>
            <person name="Hahn C."/>
            <person name="Garcia-Roger E.M."/>
            <person name="Carmona M.J."/>
            <person name="Serra M."/>
            <person name="Gomez A."/>
        </authorList>
    </citation>
    <scope>NUCLEOTIDE SEQUENCE [LARGE SCALE GENOMIC DNA]</scope>
    <source>
        <strain evidence="2">HYR1</strain>
    </source>
</reference>
<evidence type="ECO:0000313" key="3">
    <source>
        <dbReference type="Proteomes" id="UP000276133"/>
    </source>
</evidence>
<dbReference type="EMBL" id="REGN01008739">
    <property type="protein sequence ID" value="RNA02848.1"/>
    <property type="molecule type" value="Genomic_DNA"/>
</dbReference>
<sequence length="522" mass="61755">MTLADPESAISLDHDAIDPDNFEDISIKNSSSYSPTSDELNPLHFQVKKLQKLLINEQDKYSKLQKQLQESENQRLELISSSNREIFDVTTQFTKLRSDYEKNEALRRSLEYELTLCRNSLSKEKCITAEKEKLGEENTKFYQEQLKNMKKENLNLATSLENLQEKFQKKEGECKKILLLNHEQENLINSFKEESNLNKEVNEKLKAEIQAFRDKLDKSYRHIEQLVRKNQNLDENLKKENEHFREIKLKFEAEQKKNNELVHKLEESEDIKTETDINMEKLLDQLKENRKELLDEQTRVKDTKERFKIIETELKVANSDLTQRLEEKSATIKNLSDQLNLCEKELFSIKNELKQTSLRQVEFDKIYEVISKDIKKIIKVFGSLSTENDSLKQMMDKLKAEDKQACTQGQYMLKQFDNLYKVIQEFFNSMKKSQSKFNSEKLYKELQANEKKLKEVESINQRLKNDIELLRNERDAIEEVVQSLTNECDTLKLSLHNQYDLNDSLKNKINFMAKKIKENEDN</sequence>
<evidence type="ECO:0000313" key="2">
    <source>
        <dbReference type="EMBL" id="RNA02848.1"/>
    </source>
</evidence>
<dbReference type="PANTHER" id="PTHR37476">
    <property type="entry name" value="COILED-COIL DOMAIN-CONTAINING PROTEIN 171"/>
    <property type="match status" value="1"/>
</dbReference>
<dbReference type="Proteomes" id="UP000276133">
    <property type="component" value="Unassembled WGS sequence"/>
</dbReference>
<feature type="coiled-coil region" evidence="1">
    <location>
        <begin position="146"/>
        <end position="352"/>
    </location>
</feature>
<keyword evidence="1" id="KW-0175">Coiled coil</keyword>
<proteinExistence type="predicted"/>
<dbReference type="PANTHER" id="PTHR37476:SF1">
    <property type="entry name" value="COILED-COIL DOMAIN-CONTAINING PROTEIN 171"/>
    <property type="match status" value="1"/>
</dbReference>
<comment type="caution">
    <text evidence="2">The sequence shown here is derived from an EMBL/GenBank/DDBJ whole genome shotgun (WGS) entry which is preliminary data.</text>
</comment>
<dbReference type="STRING" id="10195.A0A3M7PVY1"/>
<gene>
    <name evidence="2" type="ORF">BpHYR1_012281</name>
</gene>
<dbReference type="AlphaFoldDB" id="A0A3M7PVY1"/>
<keyword evidence="3" id="KW-1185">Reference proteome</keyword>
<feature type="coiled-coil region" evidence="1">
    <location>
        <begin position="439"/>
        <end position="522"/>
    </location>
</feature>